<protein>
    <submittedName>
        <fullName evidence="1">Uncharacterized protein</fullName>
    </submittedName>
</protein>
<feature type="non-terminal residue" evidence="1">
    <location>
        <position position="152"/>
    </location>
</feature>
<evidence type="ECO:0000313" key="1">
    <source>
        <dbReference type="EMBL" id="JAS73108.1"/>
    </source>
</evidence>
<reference evidence="1" key="1">
    <citation type="submission" date="2015-11" db="EMBL/GenBank/DDBJ databases">
        <title>De novo transcriptome assembly of four potential Pierce s Disease insect vectors from Arizona vineyards.</title>
        <authorList>
            <person name="Tassone E.E."/>
        </authorList>
    </citation>
    <scope>NUCLEOTIDE SEQUENCE</scope>
</reference>
<accession>A0A1B6HEJ5</accession>
<dbReference type="AlphaFoldDB" id="A0A1B6HEJ5"/>
<gene>
    <name evidence="1" type="ORF">g.1285</name>
</gene>
<name>A0A1B6HEJ5_9HEMI</name>
<organism evidence="1">
    <name type="scientific">Homalodisca liturata</name>
    <dbReference type="NCBI Taxonomy" id="320908"/>
    <lineage>
        <taxon>Eukaryota</taxon>
        <taxon>Metazoa</taxon>
        <taxon>Ecdysozoa</taxon>
        <taxon>Arthropoda</taxon>
        <taxon>Hexapoda</taxon>
        <taxon>Insecta</taxon>
        <taxon>Pterygota</taxon>
        <taxon>Neoptera</taxon>
        <taxon>Paraneoptera</taxon>
        <taxon>Hemiptera</taxon>
        <taxon>Auchenorrhyncha</taxon>
        <taxon>Membracoidea</taxon>
        <taxon>Cicadellidae</taxon>
        <taxon>Cicadellinae</taxon>
        <taxon>Proconiini</taxon>
        <taxon>Homalodisca</taxon>
    </lineage>
</organism>
<proteinExistence type="predicted"/>
<sequence>GAVSTEGINDSPALSVTNSGKRTFVYKKDEERQHLKKFIDENEALFNRLRRALVNIYRKKFLVFFKDNFRFYKECNEVFRGMMKRRGVKVSRDESFKYMNHVLTFFKRAFNDETTAYTIYKAILSSEPTVLFSMLVIFWDNIQNVSTATAAE</sequence>
<dbReference type="EMBL" id="GECU01034598">
    <property type="protein sequence ID" value="JAS73108.1"/>
    <property type="molecule type" value="Transcribed_RNA"/>
</dbReference>
<feature type="non-terminal residue" evidence="1">
    <location>
        <position position="1"/>
    </location>
</feature>